<organism evidence="1 2">
    <name type="scientific">Desulfosarcina ovata subsp. sediminis</name>
    <dbReference type="NCBI Taxonomy" id="885957"/>
    <lineage>
        <taxon>Bacteria</taxon>
        <taxon>Pseudomonadati</taxon>
        <taxon>Thermodesulfobacteriota</taxon>
        <taxon>Desulfobacteria</taxon>
        <taxon>Desulfobacterales</taxon>
        <taxon>Desulfosarcinaceae</taxon>
        <taxon>Desulfosarcina</taxon>
    </lineage>
</organism>
<protein>
    <submittedName>
        <fullName evidence="1">Uncharacterized protein</fullName>
    </submittedName>
</protein>
<accession>A0A5K7ZTT0</accession>
<reference evidence="1 2" key="1">
    <citation type="submission" date="2019-11" db="EMBL/GenBank/DDBJ databases">
        <title>Comparative genomics of hydrocarbon-degrading Desulfosarcina strains.</title>
        <authorList>
            <person name="Watanabe M."/>
            <person name="Kojima H."/>
            <person name="Fukui M."/>
        </authorList>
    </citation>
    <scope>NUCLEOTIDE SEQUENCE [LARGE SCALE GENOMIC DNA]</scope>
    <source>
        <strain evidence="1 2">28bB2T</strain>
    </source>
</reference>
<sequence>MKGRYRIADWMTGRVMGRGKKAEPKSEIAGRRFERAKEIFGAWSSLLDDPRWRRIVFVKSEKSLRQWINAGVPNSRIPDLAKFFGVDAWHFTDPNIDPLAFDQMIYAALDRRENRHRPKELNRTVQKQEITVATKIRTLAVDWFEGQFTYKMIESVNRRVDLDLDDTEPFENEKDHRVLTFLAVCAFHFGKNWKYWFERVRDDARATGILLSIIKSLTHVRPRLRMLYAFQFLPRDRLLEYGKACQGSELSEIFTNEVLEGKMVAFIRSYEATMPQKVGTVLRELVRYWGE</sequence>
<dbReference type="EMBL" id="AP021876">
    <property type="protein sequence ID" value="BBO83608.1"/>
    <property type="molecule type" value="Genomic_DNA"/>
</dbReference>
<dbReference type="KEGG" id="dov:DSCO28_41740"/>
<name>A0A5K7ZTT0_9BACT</name>
<gene>
    <name evidence="1" type="ORF">DSCO28_41740</name>
</gene>
<evidence type="ECO:0000313" key="2">
    <source>
        <dbReference type="Proteomes" id="UP000425960"/>
    </source>
</evidence>
<dbReference type="AlphaFoldDB" id="A0A5K7ZTT0"/>
<evidence type="ECO:0000313" key="1">
    <source>
        <dbReference type="EMBL" id="BBO83608.1"/>
    </source>
</evidence>
<dbReference type="Proteomes" id="UP000425960">
    <property type="component" value="Chromosome"/>
</dbReference>
<proteinExistence type="predicted"/>